<dbReference type="OrthoDB" id="3176171at2759"/>
<dbReference type="InterPro" id="IPR001715">
    <property type="entry name" value="CH_dom"/>
</dbReference>
<dbReference type="PROSITE" id="PS50067">
    <property type="entry name" value="KINESIN_MOTOR_2"/>
    <property type="match status" value="1"/>
</dbReference>
<dbReference type="CDD" id="cd21203">
    <property type="entry name" value="CH_AtKIN14-like"/>
    <property type="match status" value="1"/>
</dbReference>
<feature type="region of interest" description="Disordered" evidence="9">
    <location>
        <begin position="1145"/>
        <end position="1169"/>
    </location>
</feature>
<evidence type="ECO:0000313" key="13">
    <source>
        <dbReference type="EMBL" id="VVA97092.1"/>
    </source>
</evidence>
<dbReference type="PRINTS" id="PR00380">
    <property type="entry name" value="KINESINHEAVY"/>
</dbReference>
<evidence type="ECO:0000256" key="2">
    <source>
        <dbReference type="ARBA" id="ARBA00022701"/>
    </source>
</evidence>
<evidence type="ECO:0000259" key="12">
    <source>
        <dbReference type="PROSITE" id="PS50067"/>
    </source>
</evidence>
<evidence type="ECO:0008006" key="15">
    <source>
        <dbReference type="Google" id="ProtNLM"/>
    </source>
</evidence>
<dbReference type="GO" id="GO:0016020">
    <property type="term" value="C:membrane"/>
    <property type="evidence" value="ECO:0007669"/>
    <property type="project" value="InterPro"/>
</dbReference>
<dbReference type="SUPFAM" id="SSF52540">
    <property type="entry name" value="P-loop containing nucleoside triphosphate hydrolases"/>
    <property type="match status" value="1"/>
</dbReference>
<feature type="transmembrane region" description="Helical" evidence="10">
    <location>
        <begin position="337"/>
        <end position="357"/>
    </location>
</feature>
<dbReference type="InterPro" id="IPR001752">
    <property type="entry name" value="Kinesin_motor_dom"/>
</dbReference>
<reference evidence="13" key="1">
    <citation type="submission" date="2019-07" db="EMBL/GenBank/DDBJ databases">
        <authorList>
            <person name="Dittberner H."/>
        </authorList>
    </citation>
    <scope>NUCLEOTIDE SEQUENCE [LARGE SCALE GENOMIC DNA]</scope>
</reference>
<gene>
    <name evidence="13" type="ORF">ANE_LOCUS7537</name>
</gene>
<feature type="domain" description="Calponin-homology (CH)" evidence="11">
    <location>
        <begin position="416"/>
        <end position="540"/>
    </location>
</feature>
<dbReference type="FunFam" id="1.10.418.10:FF:000073">
    <property type="entry name" value="Kinesin-like protein KIN-14L"/>
    <property type="match status" value="1"/>
</dbReference>
<sequence length="1353" mass="151607">MASDRDSVNLSSTFKYLLATQFLSRGIPFLFNPWIVRHLSQQDYALYSVQFHLFVTCVLFLSREGFRRACLRANINSDDVTSLLKVAWVTFPLGIAITIAACIFVLWSQNLSYSDTYAQAILIHGFACVLELMAEPLYILSQTLMYLNLRLIVETVATFSRCVILCSLILKQANMEKGIIFALSQVAYGGSLFLGYWAYFLIRGVFKISDLFPFRPGNFMDLDRQLSNMCMLFTFQSFRKLILQEGDYQQRKKNLGICLTEALKLVILIGLIFMALGPSYSYSLIRLLYGEKWSDGEASLALQVYCLYIIVLAMNGTSEAFLHAVGDEKQLKRSNDLLLVFSFFYIILNILLIRSLGAIDTGMRGCSSIGSYVSGITITGTEETLDCMGRNWIVMTSVRTGLHEFNLASRRAEEAAARRFQAVQWLQSVVGQLGIPSQPSEKEFISCLRNGLILCNAINKIHPGAVPKVVENYSQLQSFNREYQLPQAYQYFENVRNFLVALEQLRLPGFEASDLEKDNLESGSVTKVVDCILGLKAYHECKITSSGNGLYKHVKTPTFQLSATKIHPLSATKTSRHLDMSSVRDRNDCADGESDKLKVIAKLFADHIFSSKENIDESLLSFKNGSENSRVNFEKIISRFPELQSVFKNLLNEGTLTPSDLKAMPLEELPEDDQSSGTVLHKTNCNHKHLLKTQEKELTVLKTLFIKTKQDFKEFQVHLQRDLMELGNQMQEMSSAAQGYYKVVEENRKLYNMVQDLKGNIRVYCRVRPFFNSEIKGVIDYIGKDGSLIVVDPSKQQKDARKTFQFNQVFGPTATQDDVFRETQPLIRSVMDGYNVCMFAYGQTGSGKTYTMSGPPGRSASEMGINYLALSDLFLICDKRRDMMTYEIYVQMVEIYNEQCTLDIRTCSSEDDGLSLPDATMHSVNSTMDVLRLMEAGEVNRAVGSTSMNNRSSRSHSILMVHVRGRDTSGGTLRSCLHLVDLAGSERVDKSEVTGDRLKEALYINKSLSCLGDVISALAQKNSHIPYRNSKLTLLLQDSLGGQAKTLMFAHLSPEEDSFGETISTLKFAQRVSTVELGAARAHKETREVIHLKEQIENLKKALGNEEWNNVSYSGAKDIKSPFSRPMATTERTPPRLRRLSIENCSNTKAHLGDRKGVKSPLASRRAKRLSLEGQECPKSCKTEECGKGDLTVKVHQLKNPRSPPSSYQNRAVKVDGRTSIPQLQLLQTPDKRAEIQIISVDSRTNGKGSQIRKSLRTIGKLINGSEKRKENISVNPRSPLGVSNTFTSDIKSPNTSNTKTLRRQSLTGVIPTGPERSRRSSIGGKPIENGVNGARNAKTPPPMRSSSKIEKK</sequence>
<keyword evidence="10" id="KW-0812">Transmembrane</keyword>
<keyword evidence="3 7" id="KW-0547">Nucleotide-binding</keyword>
<evidence type="ECO:0000256" key="4">
    <source>
        <dbReference type="ARBA" id="ARBA00022840"/>
    </source>
</evidence>
<dbReference type="InterPro" id="IPR007594">
    <property type="entry name" value="RFT1"/>
</dbReference>
<dbReference type="InterPro" id="IPR027417">
    <property type="entry name" value="P-loop_NTPase"/>
</dbReference>
<feature type="transmembrane region" description="Helical" evidence="10">
    <location>
        <begin position="119"/>
        <end position="139"/>
    </location>
</feature>
<feature type="coiled-coil region" evidence="8">
    <location>
        <begin position="1082"/>
        <end position="1109"/>
    </location>
</feature>
<dbReference type="Pfam" id="PF00225">
    <property type="entry name" value="Kinesin"/>
    <property type="match status" value="1"/>
</dbReference>
<keyword evidence="5 8" id="KW-0175">Coiled coil</keyword>
<feature type="transmembrane region" description="Helical" evidence="10">
    <location>
        <begin position="262"/>
        <end position="282"/>
    </location>
</feature>
<comment type="caution">
    <text evidence="13">The sequence shown here is derived from an EMBL/GenBank/DDBJ whole genome shotgun (WGS) entry which is preliminary data.</text>
</comment>
<dbReference type="GO" id="GO:0007018">
    <property type="term" value="P:microtubule-based movement"/>
    <property type="evidence" value="ECO:0007669"/>
    <property type="project" value="InterPro"/>
</dbReference>
<dbReference type="GO" id="GO:0003777">
    <property type="term" value="F:microtubule motor activity"/>
    <property type="evidence" value="ECO:0007669"/>
    <property type="project" value="InterPro"/>
</dbReference>
<dbReference type="InterPro" id="IPR036872">
    <property type="entry name" value="CH_dom_sf"/>
</dbReference>
<feature type="binding site" evidence="7">
    <location>
        <begin position="842"/>
        <end position="849"/>
    </location>
    <ligand>
        <name>ATP</name>
        <dbReference type="ChEBI" id="CHEBI:30616"/>
    </ligand>
</feature>
<dbReference type="GO" id="GO:0005524">
    <property type="term" value="F:ATP binding"/>
    <property type="evidence" value="ECO:0007669"/>
    <property type="project" value="UniProtKB-UniRule"/>
</dbReference>
<evidence type="ECO:0000256" key="7">
    <source>
        <dbReference type="PROSITE-ProRule" id="PRU00283"/>
    </source>
</evidence>
<dbReference type="FunFam" id="3.40.850.10:FF:000103">
    <property type="entry name" value="Kinesin-like protein KIN-14A"/>
    <property type="match status" value="1"/>
</dbReference>
<dbReference type="GO" id="GO:0006488">
    <property type="term" value="P:dolichol-linked oligosaccharide biosynthetic process"/>
    <property type="evidence" value="ECO:0007669"/>
    <property type="project" value="InterPro"/>
</dbReference>
<keyword evidence="4 7" id="KW-0067">ATP-binding</keyword>
<comment type="similarity">
    <text evidence="1">Belongs to the TRAFAC class myosin-kinesin ATPase superfamily. Kinesin family. KIN-14 subfamily.</text>
</comment>
<dbReference type="PANTHER" id="PTHR47972">
    <property type="entry name" value="KINESIN-LIKE PROTEIN KLP-3"/>
    <property type="match status" value="1"/>
</dbReference>
<dbReference type="Gene3D" id="3.40.850.10">
    <property type="entry name" value="Kinesin motor domain"/>
    <property type="match status" value="1"/>
</dbReference>
<feature type="transmembrane region" description="Helical" evidence="10">
    <location>
        <begin position="302"/>
        <end position="325"/>
    </location>
</feature>
<evidence type="ECO:0000256" key="5">
    <source>
        <dbReference type="ARBA" id="ARBA00023054"/>
    </source>
</evidence>
<dbReference type="PANTHER" id="PTHR47972:SF4">
    <property type="entry name" value="KINESIN-LIKE PROTEIN KIN-14L"/>
    <property type="match status" value="1"/>
</dbReference>
<protein>
    <recommendedName>
        <fullName evidence="15">Kinesin motor domain-containing protein</fullName>
    </recommendedName>
</protein>
<evidence type="ECO:0000256" key="8">
    <source>
        <dbReference type="SAM" id="Coils"/>
    </source>
</evidence>
<feature type="transmembrane region" description="Helical" evidence="10">
    <location>
        <begin position="179"/>
        <end position="202"/>
    </location>
</feature>
<dbReference type="PROSITE" id="PS50021">
    <property type="entry name" value="CH"/>
    <property type="match status" value="1"/>
</dbReference>
<feature type="transmembrane region" description="Helical" evidence="10">
    <location>
        <begin position="44"/>
        <end position="62"/>
    </location>
</feature>
<dbReference type="Pfam" id="PF04506">
    <property type="entry name" value="Rft-1"/>
    <property type="match status" value="2"/>
</dbReference>
<dbReference type="GO" id="GO:0005874">
    <property type="term" value="C:microtubule"/>
    <property type="evidence" value="ECO:0007669"/>
    <property type="project" value="UniProtKB-KW"/>
</dbReference>
<proteinExistence type="inferred from homology"/>
<feature type="region of interest" description="Disordered" evidence="9">
    <location>
        <begin position="1272"/>
        <end position="1353"/>
    </location>
</feature>
<keyword evidence="14" id="KW-1185">Reference proteome</keyword>
<dbReference type="Gene3D" id="1.10.418.10">
    <property type="entry name" value="Calponin-like domain"/>
    <property type="match status" value="1"/>
</dbReference>
<dbReference type="SMART" id="SM00033">
    <property type="entry name" value="CH"/>
    <property type="match status" value="1"/>
</dbReference>
<feature type="transmembrane region" description="Helical" evidence="10">
    <location>
        <begin position="83"/>
        <end position="107"/>
    </location>
</feature>
<dbReference type="GO" id="GO:0008017">
    <property type="term" value="F:microtubule binding"/>
    <property type="evidence" value="ECO:0007669"/>
    <property type="project" value="InterPro"/>
</dbReference>
<dbReference type="SMART" id="SM00129">
    <property type="entry name" value="KISc"/>
    <property type="match status" value="1"/>
</dbReference>
<evidence type="ECO:0000259" key="11">
    <source>
        <dbReference type="PROSITE" id="PS50021"/>
    </source>
</evidence>
<dbReference type="InterPro" id="IPR027640">
    <property type="entry name" value="Kinesin-like_fam"/>
</dbReference>
<keyword evidence="10" id="KW-1133">Transmembrane helix</keyword>
<dbReference type="Pfam" id="PF00307">
    <property type="entry name" value="CH"/>
    <property type="match status" value="1"/>
</dbReference>
<feature type="transmembrane region" description="Helical" evidence="10">
    <location>
        <begin position="151"/>
        <end position="173"/>
    </location>
</feature>
<dbReference type="Proteomes" id="UP000489600">
    <property type="component" value="Unassembled WGS sequence"/>
</dbReference>
<evidence type="ECO:0000256" key="1">
    <source>
        <dbReference type="ARBA" id="ARBA00010899"/>
    </source>
</evidence>
<dbReference type="InterPro" id="IPR036961">
    <property type="entry name" value="Kinesin_motor_dom_sf"/>
</dbReference>
<keyword evidence="2" id="KW-0493">Microtubule</keyword>
<evidence type="ECO:0000256" key="10">
    <source>
        <dbReference type="SAM" id="Phobius"/>
    </source>
</evidence>
<dbReference type="EMBL" id="CABITT030000003">
    <property type="protein sequence ID" value="VVA97092.1"/>
    <property type="molecule type" value="Genomic_DNA"/>
</dbReference>
<keyword evidence="10" id="KW-0472">Membrane</keyword>
<evidence type="ECO:0000256" key="3">
    <source>
        <dbReference type="ARBA" id="ARBA00022741"/>
    </source>
</evidence>
<name>A0A565B610_9BRAS</name>
<evidence type="ECO:0000313" key="14">
    <source>
        <dbReference type="Proteomes" id="UP000489600"/>
    </source>
</evidence>
<evidence type="ECO:0000256" key="9">
    <source>
        <dbReference type="SAM" id="MobiDB-lite"/>
    </source>
</evidence>
<accession>A0A565B610</accession>
<organism evidence="13 14">
    <name type="scientific">Arabis nemorensis</name>
    <dbReference type="NCBI Taxonomy" id="586526"/>
    <lineage>
        <taxon>Eukaryota</taxon>
        <taxon>Viridiplantae</taxon>
        <taxon>Streptophyta</taxon>
        <taxon>Embryophyta</taxon>
        <taxon>Tracheophyta</taxon>
        <taxon>Spermatophyta</taxon>
        <taxon>Magnoliopsida</taxon>
        <taxon>eudicotyledons</taxon>
        <taxon>Gunneridae</taxon>
        <taxon>Pentapetalae</taxon>
        <taxon>rosids</taxon>
        <taxon>malvids</taxon>
        <taxon>Brassicales</taxon>
        <taxon>Brassicaceae</taxon>
        <taxon>Arabideae</taxon>
        <taxon>Arabis</taxon>
    </lineage>
</organism>
<feature type="domain" description="Kinesin motor" evidence="12">
    <location>
        <begin position="760"/>
        <end position="1075"/>
    </location>
</feature>
<evidence type="ECO:0000256" key="6">
    <source>
        <dbReference type="ARBA" id="ARBA00023175"/>
    </source>
</evidence>
<dbReference type="SUPFAM" id="SSF47576">
    <property type="entry name" value="Calponin-homology domain, CH-domain"/>
    <property type="match status" value="1"/>
</dbReference>
<feature type="compositionally biased region" description="Polar residues" evidence="9">
    <location>
        <begin position="1273"/>
        <end position="1308"/>
    </location>
</feature>
<keyword evidence="6 7" id="KW-0505">Motor protein</keyword>